<dbReference type="EMBL" id="JBBNAG010000002">
    <property type="protein sequence ID" value="KAK9157688.1"/>
    <property type="molecule type" value="Genomic_DNA"/>
</dbReference>
<evidence type="ECO:0008006" key="4">
    <source>
        <dbReference type="Google" id="ProtNLM"/>
    </source>
</evidence>
<reference evidence="2 3" key="1">
    <citation type="submission" date="2024-01" db="EMBL/GenBank/DDBJ databases">
        <title>Genome assemblies of Stephania.</title>
        <authorList>
            <person name="Yang L."/>
        </authorList>
    </citation>
    <scope>NUCLEOTIDE SEQUENCE [LARGE SCALE GENOMIC DNA]</scope>
    <source>
        <strain evidence="2">JXDWG</strain>
        <tissue evidence="2">Leaf</tissue>
    </source>
</reference>
<sequence length="143" mass="16740">MRESRMMRRKSEKARRTTKKMRKSDIYNFAMVILELVAGKHLIDPVRREGFGQSWVHINSRSMHERFAMNMMTQFDYDSIWQRIDSTEIGGLSKAAGSLWFTLAERNSCMGRTKQPYLEVELMVRETNFGYSGGDSCTEEHEN</sequence>
<protein>
    <recommendedName>
        <fullName evidence="4">Serine-threonine/tyrosine-protein kinase catalytic domain-containing protein</fullName>
    </recommendedName>
</protein>
<evidence type="ECO:0000313" key="2">
    <source>
        <dbReference type="EMBL" id="KAK9157688.1"/>
    </source>
</evidence>
<comment type="caution">
    <text evidence="2">The sequence shown here is derived from an EMBL/GenBank/DDBJ whole genome shotgun (WGS) entry which is preliminary data.</text>
</comment>
<dbReference type="AlphaFoldDB" id="A0AAP0PV91"/>
<gene>
    <name evidence="2" type="ORF">Scep_004262</name>
</gene>
<keyword evidence="3" id="KW-1185">Reference proteome</keyword>
<name>A0AAP0PV91_9MAGN</name>
<feature type="compositionally biased region" description="Basic residues" evidence="1">
    <location>
        <begin position="7"/>
        <end position="20"/>
    </location>
</feature>
<organism evidence="2 3">
    <name type="scientific">Stephania cephalantha</name>
    <dbReference type="NCBI Taxonomy" id="152367"/>
    <lineage>
        <taxon>Eukaryota</taxon>
        <taxon>Viridiplantae</taxon>
        <taxon>Streptophyta</taxon>
        <taxon>Embryophyta</taxon>
        <taxon>Tracheophyta</taxon>
        <taxon>Spermatophyta</taxon>
        <taxon>Magnoliopsida</taxon>
        <taxon>Ranunculales</taxon>
        <taxon>Menispermaceae</taxon>
        <taxon>Menispermoideae</taxon>
        <taxon>Cissampelideae</taxon>
        <taxon>Stephania</taxon>
    </lineage>
</organism>
<dbReference type="Proteomes" id="UP001419268">
    <property type="component" value="Unassembled WGS sequence"/>
</dbReference>
<evidence type="ECO:0000256" key="1">
    <source>
        <dbReference type="SAM" id="MobiDB-lite"/>
    </source>
</evidence>
<accession>A0AAP0PV91</accession>
<feature type="region of interest" description="Disordered" evidence="1">
    <location>
        <begin position="1"/>
        <end position="20"/>
    </location>
</feature>
<proteinExistence type="predicted"/>
<evidence type="ECO:0000313" key="3">
    <source>
        <dbReference type="Proteomes" id="UP001419268"/>
    </source>
</evidence>